<evidence type="ECO:0008006" key="13">
    <source>
        <dbReference type="Google" id="ProtNLM"/>
    </source>
</evidence>
<accession>A0A2M6YTE3</accession>
<keyword evidence="6 8" id="KW-1133">Transmembrane helix</keyword>
<dbReference type="SUPFAM" id="SSF53448">
    <property type="entry name" value="Nucleotide-diphospho-sugar transferases"/>
    <property type="match status" value="1"/>
</dbReference>
<evidence type="ECO:0000259" key="9">
    <source>
        <dbReference type="Pfam" id="PF00535"/>
    </source>
</evidence>
<evidence type="ECO:0000313" key="12">
    <source>
        <dbReference type="Proteomes" id="UP000230184"/>
    </source>
</evidence>
<organism evidence="11 12">
    <name type="scientific">Candidatus Roizmanbacteria bacterium CG07_land_8_20_14_0_80_34_15</name>
    <dbReference type="NCBI Taxonomy" id="1974849"/>
    <lineage>
        <taxon>Bacteria</taxon>
        <taxon>Candidatus Roizmaniibacteriota</taxon>
    </lineage>
</organism>
<evidence type="ECO:0000259" key="10">
    <source>
        <dbReference type="Pfam" id="PF04138"/>
    </source>
</evidence>
<dbReference type="InterPro" id="IPR007267">
    <property type="entry name" value="GtrA_DPMS_TM"/>
</dbReference>
<dbReference type="GO" id="GO:0000271">
    <property type="term" value="P:polysaccharide biosynthetic process"/>
    <property type="evidence" value="ECO:0007669"/>
    <property type="project" value="InterPro"/>
</dbReference>
<gene>
    <name evidence="11" type="ORF">COT02_04120</name>
</gene>
<comment type="caution">
    <text evidence="11">The sequence shown here is derived from an EMBL/GenBank/DDBJ whole genome shotgun (WGS) entry which is preliminary data.</text>
</comment>
<comment type="subcellular location">
    <subcellularLocation>
        <location evidence="1">Membrane</location>
        <topology evidence="1">Multi-pass membrane protein</topology>
    </subcellularLocation>
</comment>
<dbReference type="GO" id="GO:0016020">
    <property type="term" value="C:membrane"/>
    <property type="evidence" value="ECO:0007669"/>
    <property type="project" value="UniProtKB-SubCell"/>
</dbReference>
<dbReference type="EMBL" id="PEWY01000121">
    <property type="protein sequence ID" value="PIU36800.1"/>
    <property type="molecule type" value="Genomic_DNA"/>
</dbReference>
<dbReference type="Pfam" id="PF04138">
    <property type="entry name" value="GtrA_DPMS_TM"/>
    <property type="match status" value="1"/>
</dbReference>
<dbReference type="InterPro" id="IPR029044">
    <property type="entry name" value="Nucleotide-diphossugar_trans"/>
</dbReference>
<sequence length="371" mass="42625">MKKALVVLPTYNEAGFIKKLIEDILLQNEKVKNWEIEVLVNDSASTDDTAKIVKELHKKYPKNLYLLETKKEGLGRAYHQAFVYAIEHIQPFVIIQMDADFSHNPNDIPLFLDKIARGADFVVGARYIKGGSIPSNWGIHRKILSVIANLIIRFGFMKLNIHEWTNGFRAIKIWLIKDSLDHIKNYSGYVFQIAMLDYAIKKGAMLAEIPNNFIDRKYGKSKIFVSQYIFQILSYILLNSSFIKFIVVGLLGFAVDFSFAYLFINKSHIAKVRANIYSAEVAIFFNFLLNNFWSFKDKKITGGFFSFLTKFISFNFVSLGSIIIQAVGLSLALKFFGDGANSWIIYKVAIIAFIVIPYSYILYNKFIWKKK</sequence>
<dbReference type="Proteomes" id="UP000230184">
    <property type="component" value="Unassembled WGS sequence"/>
</dbReference>
<dbReference type="GO" id="GO:0004582">
    <property type="term" value="F:dolichyl-phosphate beta-D-mannosyltransferase activity"/>
    <property type="evidence" value="ECO:0007669"/>
    <property type="project" value="InterPro"/>
</dbReference>
<dbReference type="PANTHER" id="PTHR43398:SF1">
    <property type="entry name" value="DOLICHOL-PHOSPHATE MANNOSYLTRANSFERASE SUBUNIT 1"/>
    <property type="match status" value="1"/>
</dbReference>
<dbReference type="InterPro" id="IPR001173">
    <property type="entry name" value="Glyco_trans_2-like"/>
</dbReference>
<feature type="transmembrane region" description="Helical" evidence="8">
    <location>
        <begin position="242"/>
        <end position="264"/>
    </location>
</feature>
<evidence type="ECO:0000256" key="5">
    <source>
        <dbReference type="ARBA" id="ARBA00022692"/>
    </source>
</evidence>
<evidence type="ECO:0000256" key="3">
    <source>
        <dbReference type="ARBA" id="ARBA00022676"/>
    </source>
</evidence>
<keyword evidence="7 8" id="KW-0472">Membrane</keyword>
<dbReference type="Gene3D" id="3.90.550.10">
    <property type="entry name" value="Spore Coat Polysaccharide Biosynthesis Protein SpsA, Chain A"/>
    <property type="match status" value="1"/>
</dbReference>
<comment type="similarity">
    <text evidence="2">Belongs to the glycosyltransferase 2 family.</text>
</comment>
<feature type="transmembrane region" description="Helical" evidence="8">
    <location>
        <begin position="314"/>
        <end position="337"/>
    </location>
</feature>
<feature type="domain" description="Glycosyltransferase 2-like" evidence="9">
    <location>
        <begin position="6"/>
        <end position="171"/>
    </location>
</feature>
<proteinExistence type="inferred from homology"/>
<dbReference type="InterPro" id="IPR039528">
    <property type="entry name" value="DPM1-like"/>
</dbReference>
<evidence type="ECO:0000256" key="6">
    <source>
        <dbReference type="ARBA" id="ARBA00022989"/>
    </source>
</evidence>
<dbReference type="Pfam" id="PF00535">
    <property type="entry name" value="Glycos_transf_2"/>
    <property type="match status" value="1"/>
</dbReference>
<protein>
    <recommendedName>
        <fullName evidence="13">Glycosyltransferase family 2 protein</fullName>
    </recommendedName>
</protein>
<dbReference type="AlphaFoldDB" id="A0A2M6YTE3"/>
<keyword evidence="5 8" id="KW-0812">Transmembrane</keyword>
<feature type="transmembrane region" description="Helical" evidence="8">
    <location>
        <begin position="343"/>
        <end position="363"/>
    </location>
</feature>
<feature type="domain" description="GtrA/DPMS transmembrane" evidence="10">
    <location>
        <begin position="244"/>
        <end position="368"/>
    </location>
</feature>
<name>A0A2M6YTE3_9BACT</name>
<keyword evidence="3" id="KW-0328">Glycosyltransferase</keyword>
<keyword evidence="4" id="KW-0808">Transferase</keyword>
<evidence type="ECO:0000256" key="8">
    <source>
        <dbReference type="SAM" id="Phobius"/>
    </source>
</evidence>
<evidence type="ECO:0000313" key="11">
    <source>
        <dbReference type="EMBL" id="PIU36800.1"/>
    </source>
</evidence>
<evidence type="ECO:0000256" key="1">
    <source>
        <dbReference type="ARBA" id="ARBA00004141"/>
    </source>
</evidence>
<dbReference type="GO" id="GO:0009247">
    <property type="term" value="P:glycolipid biosynthetic process"/>
    <property type="evidence" value="ECO:0007669"/>
    <property type="project" value="TreeGrafter"/>
</dbReference>
<evidence type="ECO:0000256" key="2">
    <source>
        <dbReference type="ARBA" id="ARBA00006739"/>
    </source>
</evidence>
<reference evidence="12" key="1">
    <citation type="submission" date="2017-09" db="EMBL/GenBank/DDBJ databases">
        <title>Depth-based differentiation of microbial function through sediment-hosted aquifers and enrichment of novel symbionts in the deep terrestrial subsurface.</title>
        <authorList>
            <person name="Probst A.J."/>
            <person name="Ladd B."/>
            <person name="Jarett J.K."/>
            <person name="Geller-Mcgrath D.E."/>
            <person name="Sieber C.M.K."/>
            <person name="Emerson J.B."/>
            <person name="Anantharaman K."/>
            <person name="Thomas B.C."/>
            <person name="Malmstrom R."/>
            <person name="Stieglmeier M."/>
            <person name="Klingl A."/>
            <person name="Woyke T."/>
            <person name="Ryan C.M."/>
            <person name="Banfield J.F."/>
        </authorList>
    </citation>
    <scope>NUCLEOTIDE SEQUENCE [LARGE SCALE GENOMIC DNA]</scope>
</reference>
<evidence type="ECO:0000256" key="7">
    <source>
        <dbReference type="ARBA" id="ARBA00023136"/>
    </source>
</evidence>
<evidence type="ECO:0000256" key="4">
    <source>
        <dbReference type="ARBA" id="ARBA00022679"/>
    </source>
</evidence>
<dbReference type="PANTHER" id="PTHR43398">
    <property type="entry name" value="DOLICHOL-PHOSPHATE MANNOSYLTRANSFERASE SUBUNIT 1"/>
    <property type="match status" value="1"/>
</dbReference>